<protein>
    <recommendedName>
        <fullName evidence="2">EF-hand domain-containing protein</fullName>
    </recommendedName>
</protein>
<dbReference type="InterPro" id="IPR016024">
    <property type="entry name" value="ARM-type_fold"/>
</dbReference>
<dbReference type="EMBL" id="DS469644">
    <property type="protein sequence ID" value="EDO37576.1"/>
    <property type="molecule type" value="Genomic_DNA"/>
</dbReference>
<feature type="domain" description="EF-hand" evidence="2">
    <location>
        <begin position="266"/>
        <end position="301"/>
    </location>
</feature>
<dbReference type="HOGENOM" id="CLU_922304_0_0_1"/>
<dbReference type="Pfam" id="PF13499">
    <property type="entry name" value="EF-hand_7"/>
    <property type="match status" value="1"/>
</dbReference>
<dbReference type="InterPro" id="IPR002048">
    <property type="entry name" value="EF_hand_dom"/>
</dbReference>
<dbReference type="AlphaFoldDB" id="A7SFH0"/>
<dbReference type="OMA" id="YNSLDWL"/>
<dbReference type="SUPFAM" id="SSF48371">
    <property type="entry name" value="ARM repeat"/>
    <property type="match status" value="1"/>
</dbReference>
<dbReference type="OrthoDB" id="26525at2759"/>
<dbReference type="PROSITE" id="PS50222">
    <property type="entry name" value="EF_HAND_2"/>
    <property type="match status" value="2"/>
</dbReference>
<keyword evidence="1" id="KW-0106">Calcium</keyword>
<reference evidence="3 4" key="1">
    <citation type="journal article" date="2007" name="Science">
        <title>Sea anemone genome reveals ancestral eumetazoan gene repertoire and genomic organization.</title>
        <authorList>
            <person name="Putnam N.H."/>
            <person name="Srivastava M."/>
            <person name="Hellsten U."/>
            <person name="Dirks B."/>
            <person name="Chapman J."/>
            <person name="Salamov A."/>
            <person name="Terry A."/>
            <person name="Shapiro H."/>
            <person name="Lindquist E."/>
            <person name="Kapitonov V.V."/>
            <person name="Jurka J."/>
            <person name="Genikhovich G."/>
            <person name="Grigoriev I.V."/>
            <person name="Lucas S.M."/>
            <person name="Steele R.E."/>
            <person name="Finnerty J.R."/>
            <person name="Technau U."/>
            <person name="Martindale M.Q."/>
            <person name="Rokhsar D.S."/>
        </authorList>
    </citation>
    <scope>NUCLEOTIDE SEQUENCE [LARGE SCALE GENOMIC DNA]</scope>
    <source>
        <strain evidence="4">CH2 X CH6</strain>
    </source>
</reference>
<proteinExistence type="predicted"/>
<dbReference type="GO" id="GO:0005509">
    <property type="term" value="F:calcium ion binding"/>
    <property type="evidence" value="ECO:0007669"/>
    <property type="project" value="InterPro"/>
</dbReference>
<dbReference type="Gene3D" id="1.10.238.10">
    <property type="entry name" value="EF-hand"/>
    <property type="match status" value="1"/>
</dbReference>
<evidence type="ECO:0000256" key="1">
    <source>
        <dbReference type="ARBA" id="ARBA00022837"/>
    </source>
</evidence>
<evidence type="ECO:0000313" key="4">
    <source>
        <dbReference type="Proteomes" id="UP000001593"/>
    </source>
</evidence>
<dbReference type="Proteomes" id="UP000001593">
    <property type="component" value="Unassembled WGS sequence"/>
</dbReference>
<dbReference type="SMART" id="SM00054">
    <property type="entry name" value="EFh"/>
    <property type="match status" value="2"/>
</dbReference>
<name>A7SFH0_NEMVE</name>
<dbReference type="CDD" id="cd00051">
    <property type="entry name" value="EFh"/>
    <property type="match status" value="1"/>
</dbReference>
<dbReference type="InterPro" id="IPR011992">
    <property type="entry name" value="EF-hand-dom_pair"/>
</dbReference>
<dbReference type="SUPFAM" id="SSF47473">
    <property type="entry name" value="EF-hand"/>
    <property type="match status" value="1"/>
</dbReference>
<dbReference type="PROSITE" id="PS00018">
    <property type="entry name" value="EF_HAND_1"/>
    <property type="match status" value="2"/>
</dbReference>
<dbReference type="InParanoid" id="A7SFH0"/>
<gene>
    <name evidence="3" type="ORF">NEMVEDRAFT_v1g211472</name>
</gene>
<sequence length="302" mass="34632">MASALGQFLHEEDLDEAMRLAKKLDYEKLDEYDKKMVTSILDCNWDEEHLMVSNLLHAPHIIPKDVRLKTIIKGLREEKQPYYALAAATGITSLKLDGAEADQIIDLLKNCSTHQRGTIAIRAFMTLAGLLKHPQDTDFVVKFMHKANSNLRYNSLDWLIANVRDKNEIIGLLQDKHIPDDVRQEAIDKVNTVFLEKEDELQSNGENWTTEELHHYTFVPNLAEFEAMLTKEQTLAELFTELDTNKDGLICAKELKEFCDDIGQDISLDQAKQDIALVDTNNDGKIDKDEWVELMFPKFNIQ</sequence>
<evidence type="ECO:0000313" key="3">
    <source>
        <dbReference type="EMBL" id="EDO37576.1"/>
    </source>
</evidence>
<evidence type="ECO:0000259" key="2">
    <source>
        <dbReference type="PROSITE" id="PS50222"/>
    </source>
</evidence>
<dbReference type="InterPro" id="IPR018247">
    <property type="entry name" value="EF_Hand_1_Ca_BS"/>
</dbReference>
<accession>A7SFH0</accession>
<feature type="domain" description="EF-hand" evidence="2">
    <location>
        <begin position="230"/>
        <end position="265"/>
    </location>
</feature>
<keyword evidence="4" id="KW-1185">Reference proteome</keyword>
<dbReference type="KEGG" id="nve:5509081"/>
<organism evidence="3 4">
    <name type="scientific">Nematostella vectensis</name>
    <name type="common">Starlet sea anemone</name>
    <dbReference type="NCBI Taxonomy" id="45351"/>
    <lineage>
        <taxon>Eukaryota</taxon>
        <taxon>Metazoa</taxon>
        <taxon>Cnidaria</taxon>
        <taxon>Anthozoa</taxon>
        <taxon>Hexacorallia</taxon>
        <taxon>Actiniaria</taxon>
        <taxon>Edwardsiidae</taxon>
        <taxon>Nematostella</taxon>
    </lineage>
</organism>